<dbReference type="SUPFAM" id="SSF48452">
    <property type="entry name" value="TPR-like"/>
    <property type="match status" value="1"/>
</dbReference>
<evidence type="ECO:0000256" key="3">
    <source>
        <dbReference type="ARBA" id="ARBA00022729"/>
    </source>
</evidence>
<dbReference type="Proteomes" id="UP001302222">
    <property type="component" value="Unassembled WGS sequence"/>
</dbReference>
<comment type="caution">
    <text evidence="8">The sequence shown here is derived from an EMBL/GenBank/DDBJ whole genome shotgun (WGS) entry which is preliminary data.</text>
</comment>
<evidence type="ECO:0000256" key="2">
    <source>
        <dbReference type="ARBA" id="ARBA00006275"/>
    </source>
</evidence>
<protein>
    <submittedName>
        <fullName evidence="8">RagB/SusD family nutrient uptake outer membrane protein</fullName>
    </submittedName>
</protein>
<evidence type="ECO:0000313" key="8">
    <source>
        <dbReference type="EMBL" id="MEA5429287.1"/>
    </source>
</evidence>
<evidence type="ECO:0000256" key="4">
    <source>
        <dbReference type="ARBA" id="ARBA00023136"/>
    </source>
</evidence>
<accession>A0ABU5SQ38</accession>
<dbReference type="InterPro" id="IPR011990">
    <property type="entry name" value="TPR-like_helical_dom_sf"/>
</dbReference>
<dbReference type="RefSeq" id="WP_323689409.1">
    <property type="nucleotide sequence ID" value="NZ_JAYGIM010000019.1"/>
</dbReference>
<organism evidence="8 9">
    <name type="scientific">Arcicella lustrica</name>
    <dbReference type="NCBI Taxonomy" id="2984196"/>
    <lineage>
        <taxon>Bacteria</taxon>
        <taxon>Pseudomonadati</taxon>
        <taxon>Bacteroidota</taxon>
        <taxon>Cytophagia</taxon>
        <taxon>Cytophagales</taxon>
        <taxon>Flectobacillaceae</taxon>
        <taxon>Arcicella</taxon>
    </lineage>
</organism>
<evidence type="ECO:0000256" key="5">
    <source>
        <dbReference type="ARBA" id="ARBA00023237"/>
    </source>
</evidence>
<evidence type="ECO:0000259" key="7">
    <source>
        <dbReference type="Pfam" id="PF14322"/>
    </source>
</evidence>
<evidence type="ECO:0000259" key="6">
    <source>
        <dbReference type="Pfam" id="PF07980"/>
    </source>
</evidence>
<comment type="subcellular location">
    <subcellularLocation>
        <location evidence="1">Cell outer membrane</location>
    </subcellularLocation>
</comment>
<name>A0ABU5SQ38_9BACT</name>
<feature type="domain" description="RagB/SusD" evidence="6">
    <location>
        <begin position="313"/>
        <end position="576"/>
    </location>
</feature>
<evidence type="ECO:0000313" key="9">
    <source>
        <dbReference type="Proteomes" id="UP001302222"/>
    </source>
</evidence>
<feature type="domain" description="SusD-like N-terminal" evidence="7">
    <location>
        <begin position="104"/>
        <end position="225"/>
    </location>
</feature>
<keyword evidence="3" id="KW-0732">Signal</keyword>
<reference evidence="8 9" key="1">
    <citation type="submission" date="2023-12" db="EMBL/GenBank/DDBJ databases">
        <title>Novel species of the genus Arcicella isolated from rivers.</title>
        <authorList>
            <person name="Lu H."/>
        </authorList>
    </citation>
    <scope>NUCLEOTIDE SEQUENCE [LARGE SCALE GENOMIC DNA]</scope>
    <source>
        <strain evidence="8 9">DC25W</strain>
    </source>
</reference>
<dbReference type="InterPro" id="IPR033985">
    <property type="entry name" value="SusD-like_N"/>
</dbReference>
<keyword evidence="4" id="KW-0472">Membrane</keyword>
<dbReference type="Gene3D" id="1.25.40.390">
    <property type="match status" value="1"/>
</dbReference>
<keyword evidence="5" id="KW-0998">Cell outer membrane</keyword>
<gene>
    <name evidence="8" type="ORF">VB798_22030</name>
</gene>
<evidence type="ECO:0000256" key="1">
    <source>
        <dbReference type="ARBA" id="ARBA00004442"/>
    </source>
</evidence>
<dbReference type="EMBL" id="JAYGIM010000019">
    <property type="protein sequence ID" value="MEA5429287.1"/>
    <property type="molecule type" value="Genomic_DNA"/>
</dbReference>
<keyword evidence="9" id="KW-1185">Reference proteome</keyword>
<proteinExistence type="inferred from homology"/>
<dbReference type="Pfam" id="PF07980">
    <property type="entry name" value="SusD_RagB"/>
    <property type="match status" value="1"/>
</dbReference>
<dbReference type="InterPro" id="IPR012944">
    <property type="entry name" value="SusD_RagB_dom"/>
</dbReference>
<comment type="similarity">
    <text evidence="2">Belongs to the SusD family.</text>
</comment>
<dbReference type="Pfam" id="PF14322">
    <property type="entry name" value="SusD-like_3"/>
    <property type="match status" value="1"/>
</dbReference>
<sequence length="576" mass="65020">MKKYIMITLSAIMLWCSSCDSDFLDQKVLTVLNEETVFTDSLRSVQYLTGIYADINFSWSLNRTMGVGGMGLYAASDEGDLDNAQPNSYVLRLIAGAGNASNVDKTIWTVAYQRIRGINLMLRNKDKIPVSAALKTRMIAEAKFLRAWYYFTLLKHYGGISLMGDKVFELTDNLNIARSSYEETLNYILGECDVAAADLPLNYNGTPDYGRITKGAVLALKSRALLYAASPLFNGGIATVTTDANLSKLLGYSNADPERWKKALDAAEAVINLNQYVLNTSTSTTPGAGFYETFTKRINNEYIFTFMRGNNKYVENLFDMPSRGNNTPKCFPFQEMVDAFGMKNGLPITDDKSGYNPNDPYTNRDPRFYYTIIYNGALRFRSGFSTEQPVYSYVGSGSDQIYTITTTGYYCYKMIDKTAVTAGGSETGRCDPLIRYAEILLNAAEANNEYYGATTKVYDYLIQIRKRAGITAGADNLYGLKANMTKEEMRSAIMNERRVELAFEEHRYWDVRRWKIAEQIENKTMTGMEINRLANGTYTYTKISTRQHVFKPEMYFWPIPQSEIIKAPALKQNPGY</sequence>